<name>A0A078B186_STYLE</name>
<accession>A0A078B186</accession>
<dbReference type="EMBL" id="CCKQ01015073">
    <property type="protein sequence ID" value="CDW86883.1"/>
    <property type="molecule type" value="Genomic_DNA"/>
</dbReference>
<feature type="transmembrane region" description="Helical" evidence="1">
    <location>
        <begin position="160"/>
        <end position="182"/>
    </location>
</feature>
<feature type="transmembrane region" description="Helical" evidence="1">
    <location>
        <begin position="135"/>
        <end position="153"/>
    </location>
</feature>
<keyword evidence="1" id="KW-0812">Transmembrane</keyword>
<keyword evidence="3" id="KW-1185">Reference proteome</keyword>
<evidence type="ECO:0000256" key="1">
    <source>
        <dbReference type="SAM" id="Phobius"/>
    </source>
</evidence>
<protein>
    <submittedName>
        <fullName evidence="2">Uncharacterized protein</fullName>
    </submittedName>
</protein>
<proteinExistence type="predicted"/>
<gene>
    <name evidence="2" type="primary">Contig16829.g17931</name>
    <name evidence="2" type="ORF">STYLEM_15983</name>
</gene>
<keyword evidence="1" id="KW-1133">Transmembrane helix</keyword>
<feature type="transmembrane region" description="Helical" evidence="1">
    <location>
        <begin position="194"/>
        <end position="214"/>
    </location>
</feature>
<dbReference type="Proteomes" id="UP000039865">
    <property type="component" value="Unassembled WGS sequence"/>
</dbReference>
<reference evidence="2 3" key="1">
    <citation type="submission" date="2014-06" db="EMBL/GenBank/DDBJ databases">
        <authorList>
            <person name="Swart Estienne"/>
        </authorList>
    </citation>
    <scope>NUCLEOTIDE SEQUENCE [LARGE SCALE GENOMIC DNA]</scope>
    <source>
        <strain evidence="2 3">130c</strain>
    </source>
</reference>
<evidence type="ECO:0000313" key="2">
    <source>
        <dbReference type="EMBL" id="CDW86883.1"/>
    </source>
</evidence>
<keyword evidence="1" id="KW-0472">Membrane</keyword>
<evidence type="ECO:0000313" key="3">
    <source>
        <dbReference type="Proteomes" id="UP000039865"/>
    </source>
</evidence>
<feature type="transmembrane region" description="Helical" evidence="1">
    <location>
        <begin position="68"/>
        <end position="90"/>
    </location>
</feature>
<dbReference type="InParanoid" id="A0A078B186"/>
<feature type="transmembrane region" description="Helical" evidence="1">
    <location>
        <begin position="43"/>
        <end position="62"/>
    </location>
</feature>
<organism evidence="2 3">
    <name type="scientific">Stylonychia lemnae</name>
    <name type="common">Ciliate</name>
    <dbReference type="NCBI Taxonomy" id="5949"/>
    <lineage>
        <taxon>Eukaryota</taxon>
        <taxon>Sar</taxon>
        <taxon>Alveolata</taxon>
        <taxon>Ciliophora</taxon>
        <taxon>Intramacronucleata</taxon>
        <taxon>Spirotrichea</taxon>
        <taxon>Stichotrichia</taxon>
        <taxon>Sporadotrichida</taxon>
        <taxon>Oxytrichidae</taxon>
        <taxon>Stylonychinae</taxon>
        <taxon>Stylonychia</taxon>
    </lineage>
</organism>
<dbReference type="AlphaFoldDB" id="A0A078B186"/>
<feature type="transmembrane region" description="Helical" evidence="1">
    <location>
        <begin position="102"/>
        <end position="123"/>
    </location>
</feature>
<sequence>MQTRDMNEPFLQRQHKHEHDPYAHAAHFERPRFESYSDTTLQVLRLIMVLLIVAIYVASFFMQPFYVHYVYITYWAMHLSLISLILSFASGQDKHNLVMREWSLVTTEIALTLTIVAAIFYWAIVRDEMYQNYDWRPLLMVFFNFLLSDINFLKRDIGMIILFGVGYVVFNFLVSKLSGVPIYPFITWYNVKSFVSAIVFILVLGGIYMVLVFLSAMLPRLERGYEADRLNI</sequence>